<evidence type="ECO:0000313" key="2">
    <source>
        <dbReference type="EMBL" id="KAK7590434.1"/>
    </source>
</evidence>
<comment type="caution">
    <text evidence="2">The sequence shown here is derived from an EMBL/GenBank/DDBJ whole genome shotgun (WGS) entry which is preliminary data.</text>
</comment>
<dbReference type="PANTHER" id="PTHR41155">
    <property type="entry name" value="FI19525P1"/>
    <property type="match status" value="1"/>
</dbReference>
<name>A0AAN9Y3R6_9HEMI</name>
<sequence>MLTVLLNARAFIPDQKYNACGPADTFDKEMVKRLNKNHYLANPNETSVNSHGSIGHSLINTDYHRGSNHRGYSTDGEDSRALSDRTMSEYMIANERTATSTLTTPPRKHRSRRSRSQERPPRAHSAASHHSTRQYDDNSDIYITSATLRPPSEIRYSSFLILYLQRISVPAL</sequence>
<protein>
    <submittedName>
        <fullName evidence="2">Uncharacterized protein</fullName>
    </submittedName>
</protein>
<keyword evidence="3" id="KW-1185">Reference proteome</keyword>
<gene>
    <name evidence="2" type="ORF">V9T40_002047</name>
</gene>
<dbReference type="EMBL" id="JBBCAQ010000022">
    <property type="protein sequence ID" value="KAK7590434.1"/>
    <property type="molecule type" value="Genomic_DNA"/>
</dbReference>
<dbReference type="AlphaFoldDB" id="A0AAN9Y3R6"/>
<proteinExistence type="predicted"/>
<accession>A0AAN9Y3R6</accession>
<evidence type="ECO:0000313" key="3">
    <source>
        <dbReference type="Proteomes" id="UP001367676"/>
    </source>
</evidence>
<feature type="region of interest" description="Disordered" evidence="1">
    <location>
        <begin position="94"/>
        <end position="138"/>
    </location>
</feature>
<organism evidence="2 3">
    <name type="scientific">Parthenolecanium corni</name>
    <dbReference type="NCBI Taxonomy" id="536013"/>
    <lineage>
        <taxon>Eukaryota</taxon>
        <taxon>Metazoa</taxon>
        <taxon>Ecdysozoa</taxon>
        <taxon>Arthropoda</taxon>
        <taxon>Hexapoda</taxon>
        <taxon>Insecta</taxon>
        <taxon>Pterygota</taxon>
        <taxon>Neoptera</taxon>
        <taxon>Paraneoptera</taxon>
        <taxon>Hemiptera</taxon>
        <taxon>Sternorrhyncha</taxon>
        <taxon>Coccoidea</taxon>
        <taxon>Coccidae</taxon>
        <taxon>Parthenolecanium</taxon>
    </lineage>
</organism>
<dbReference type="Proteomes" id="UP001367676">
    <property type="component" value="Unassembled WGS sequence"/>
</dbReference>
<reference evidence="2 3" key="1">
    <citation type="submission" date="2024-03" db="EMBL/GenBank/DDBJ databases">
        <title>Adaptation during the transition from Ophiocordyceps entomopathogen to insect associate is accompanied by gene loss and intensified selection.</title>
        <authorList>
            <person name="Ward C.M."/>
            <person name="Onetto C.A."/>
            <person name="Borneman A.R."/>
        </authorList>
    </citation>
    <scope>NUCLEOTIDE SEQUENCE [LARGE SCALE GENOMIC DNA]</scope>
    <source>
        <strain evidence="2">AWRI1</strain>
        <tissue evidence="2">Single Adult Female</tissue>
    </source>
</reference>
<feature type="region of interest" description="Disordered" evidence="1">
    <location>
        <begin position="62"/>
        <end position="81"/>
    </location>
</feature>
<dbReference type="PANTHER" id="PTHR41155:SF1">
    <property type="entry name" value="FI19525P1"/>
    <property type="match status" value="1"/>
</dbReference>
<evidence type="ECO:0000256" key="1">
    <source>
        <dbReference type="SAM" id="MobiDB-lite"/>
    </source>
</evidence>